<evidence type="ECO:0000256" key="1">
    <source>
        <dbReference type="SAM" id="Phobius"/>
    </source>
</evidence>
<dbReference type="InterPro" id="IPR047811">
    <property type="entry name" value="CytC_ox_assmbl_put"/>
</dbReference>
<keyword evidence="1" id="KW-0812">Transmembrane</keyword>
<keyword evidence="1" id="KW-0472">Membrane</keyword>
<name>A0A7T4B9W6_9BURK</name>
<dbReference type="AlphaFoldDB" id="A0A7T4B9W6"/>
<organism evidence="2 3">
    <name type="scientific">Achromobacter deleyi</name>
    <dbReference type="NCBI Taxonomy" id="1353891"/>
    <lineage>
        <taxon>Bacteria</taxon>
        <taxon>Pseudomonadati</taxon>
        <taxon>Pseudomonadota</taxon>
        <taxon>Betaproteobacteria</taxon>
        <taxon>Burkholderiales</taxon>
        <taxon>Alcaligenaceae</taxon>
        <taxon>Achromobacter</taxon>
    </lineage>
</organism>
<dbReference type="EMBL" id="CP065997">
    <property type="protein sequence ID" value="QQB38396.1"/>
    <property type="molecule type" value="Genomic_DNA"/>
</dbReference>
<evidence type="ECO:0000313" key="3">
    <source>
        <dbReference type="Proteomes" id="UP000595231"/>
    </source>
</evidence>
<reference evidence="2 3" key="1">
    <citation type="submission" date="2020-12" db="EMBL/GenBank/DDBJ databases">
        <title>FDA dAtabase for Regulatory Grade micrObial Sequences (FDA-ARGOS): Supporting development and validation of Infectious Disease Dx tests.</title>
        <authorList>
            <person name="Sproer C."/>
            <person name="Gronow S."/>
            <person name="Severitt S."/>
            <person name="Schroder I."/>
            <person name="Tallon L."/>
            <person name="Sadzewicz L."/>
            <person name="Zhao X."/>
            <person name="Boylan J."/>
            <person name="Ott S."/>
            <person name="Bowen H."/>
            <person name="Vavikolanu K."/>
            <person name="Mehta A."/>
            <person name="Aluvathingal J."/>
            <person name="Nadendla S."/>
            <person name="Lowell S."/>
            <person name="Myers T."/>
            <person name="Yan Y."/>
            <person name="Sichtig H."/>
        </authorList>
    </citation>
    <scope>NUCLEOTIDE SEQUENCE [LARGE SCALE GENOMIC DNA]</scope>
    <source>
        <strain evidence="2 3">FDAARGOS_1050</strain>
    </source>
</reference>
<dbReference type="NCBIfam" id="NF038351">
    <property type="entry name" value="cyt_ox_assem_30"/>
    <property type="match status" value="1"/>
</dbReference>
<protein>
    <submittedName>
        <fullName evidence="2">Uncharacterized protein</fullName>
    </submittedName>
</protein>
<dbReference type="Proteomes" id="UP000595231">
    <property type="component" value="Chromosome"/>
</dbReference>
<keyword evidence="1" id="KW-1133">Transmembrane helix</keyword>
<sequence>MSADSNPATGSMAMTPEQRRRNKIAGLILLVFVIAVFAWTVFRGSALLTGKAIGG</sequence>
<evidence type="ECO:0000313" key="2">
    <source>
        <dbReference type="EMBL" id="QQB38396.1"/>
    </source>
</evidence>
<gene>
    <name evidence="2" type="ORF">I6I07_06050</name>
</gene>
<accession>A0A7T4B9W6</accession>
<proteinExistence type="predicted"/>
<feature type="transmembrane region" description="Helical" evidence="1">
    <location>
        <begin position="24"/>
        <end position="42"/>
    </location>
</feature>